<protein>
    <submittedName>
        <fullName evidence="1">Uncharacterized protein putative in bacteria</fullName>
    </submittedName>
</protein>
<dbReference type="Proteomes" id="UP000015346">
    <property type="component" value="Unassembled WGS sequence"/>
</dbReference>
<dbReference type="AlphaFoldDB" id="S9R1Q7"/>
<dbReference type="HOGENOM" id="CLU_1650866_0_0_5"/>
<organism evidence="1 2">
    <name type="scientific">Rubellimicrobium thermophilum DSM 16684</name>
    <dbReference type="NCBI Taxonomy" id="1123069"/>
    <lineage>
        <taxon>Bacteria</taxon>
        <taxon>Pseudomonadati</taxon>
        <taxon>Pseudomonadota</taxon>
        <taxon>Alphaproteobacteria</taxon>
        <taxon>Rhodobacterales</taxon>
        <taxon>Roseobacteraceae</taxon>
        <taxon>Rubellimicrobium</taxon>
    </lineage>
</organism>
<gene>
    <name evidence="1" type="ORF">ruthe_01604</name>
</gene>
<name>S9R1Q7_9RHOB</name>
<dbReference type="Gene3D" id="3.30.450.40">
    <property type="match status" value="1"/>
</dbReference>
<evidence type="ECO:0000313" key="2">
    <source>
        <dbReference type="Proteomes" id="UP000015346"/>
    </source>
</evidence>
<evidence type="ECO:0000313" key="1">
    <source>
        <dbReference type="EMBL" id="EPX85883.1"/>
    </source>
</evidence>
<comment type="caution">
    <text evidence="1">The sequence shown here is derived from an EMBL/GenBank/DDBJ whole genome shotgun (WGS) entry which is preliminary data.</text>
</comment>
<sequence>MTTRPQIEPRLRETILKDPSLLLDDPDVMRALVAAGDRALGPNVVDLRGIAMARLEARLDRLEDTHRSVIAAAYENLAGTNQIHRAVLRLLEPTRFEVFLQDLGSDVADILRVDSLRLVLESPHARGRPRWVTWPTCSRSSRPASWMPICGSGAADRCGR</sequence>
<reference evidence="1 2" key="1">
    <citation type="journal article" date="2013" name="Stand. Genomic Sci.">
        <title>Genome sequence of the reddish-pigmented Rubellimicrobium thermophilum type strain (DSM 16684(T)), a member of the Roseobacter clade.</title>
        <authorList>
            <person name="Fiebig A."/>
            <person name="Riedel T."/>
            <person name="Gronow S."/>
            <person name="Petersen J."/>
            <person name="Klenk H.P."/>
            <person name="Goker M."/>
        </authorList>
    </citation>
    <scope>NUCLEOTIDE SEQUENCE [LARGE SCALE GENOMIC DNA]</scope>
    <source>
        <strain evidence="1 2">DSM 16684</strain>
    </source>
</reference>
<dbReference type="STRING" id="1123069.ruthe_01604"/>
<dbReference type="EMBL" id="AOLV01000012">
    <property type="protein sequence ID" value="EPX85883.1"/>
    <property type="molecule type" value="Genomic_DNA"/>
</dbReference>
<dbReference type="InterPro" id="IPR029016">
    <property type="entry name" value="GAF-like_dom_sf"/>
</dbReference>
<proteinExistence type="predicted"/>
<accession>S9R1Q7</accession>
<keyword evidence="2" id="KW-1185">Reference proteome</keyword>
<dbReference type="PATRIC" id="fig|1123069.3.peg.1572"/>